<name>A0A5J4UYS8_9EUKA</name>
<evidence type="ECO:0000256" key="1">
    <source>
        <dbReference type="SAM" id="MobiDB-lite"/>
    </source>
</evidence>
<proteinExistence type="predicted"/>
<feature type="region of interest" description="Disordered" evidence="1">
    <location>
        <begin position="196"/>
        <end position="215"/>
    </location>
</feature>
<feature type="region of interest" description="Disordered" evidence="1">
    <location>
        <begin position="74"/>
        <end position="95"/>
    </location>
</feature>
<dbReference type="Proteomes" id="UP000324800">
    <property type="component" value="Unassembled WGS sequence"/>
</dbReference>
<reference evidence="2 3" key="1">
    <citation type="submission" date="2019-03" db="EMBL/GenBank/DDBJ databases">
        <title>Single cell metagenomics reveals metabolic interactions within the superorganism composed of flagellate Streblomastix strix and complex community of Bacteroidetes bacteria on its surface.</title>
        <authorList>
            <person name="Treitli S.C."/>
            <person name="Kolisko M."/>
            <person name="Husnik F."/>
            <person name="Keeling P."/>
            <person name="Hampl V."/>
        </authorList>
    </citation>
    <scope>NUCLEOTIDE SEQUENCE [LARGE SCALE GENOMIC DNA]</scope>
    <source>
        <strain evidence="2">ST1C</strain>
    </source>
</reference>
<feature type="compositionally biased region" description="Basic and acidic residues" evidence="1">
    <location>
        <begin position="198"/>
        <end position="215"/>
    </location>
</feature>
<protein>
    <submittedName>
        <fullName evidence="2">Uncharacterized protein</fullName>
    </submittedName>
</protein>
<dbReference type="AlphaFoldDB" id="A0A5J4UYS8"/>
<gene>
    <name evidence="2" type="ORF">EZS28_029120</name>
</gene>
<accession>A0A5J4UYS8</accession>
<comment type="caution">
    <text evidence="2">The sequence shown here is derived from an EMBL/GenBank/DDBJ whole genome shotgun (WGS) entry which is preliminary data.</text>
</comment>
<dbReference type="EMBL" id="SNRW01011294">
    <property type="protein sequence ID" value="KAA6375353.1"/>
    <property type="molecule type" value="Genomic_DNA"/>
</dbReference>
<evidence type="ECO:0000313" key="3">
    <source>
        <dbReference type="Proteomes" id="UP000324800"/>
    </source>
</evidence>
<sequence>MVSRLTKEQFNSLGRLFGFVGMHDLSNGTVLHAPFELEKALEYYLIARPQMNSNDLKQRIVAVVQQQQQEELQKTLKEQATTSEDQDEEQDQSAQATSLLVNFSQQDEMQVDLQTMTSKLKIEQLETFNRLIGFVDMNDQFVTESSLQSKLQGALEYYNVPGPYIYSSDLKQRIVAAVQQRQQEILKLQDQIAQRRRQAQEKQKERDKEPPKQKKDLIKIRNTLDSSNLSPQFIIQQLQKLEYDKDDDDLINNEPLDILTFELDKYDYDYSQSSSEARIREFLNQWFTEDPQQSKDLSFLEPLSNEALENICQRKLKPLRNYCLKNK</sequence>
<organism evidence="2 3">
    <name type="scientific">Streblomastix strix</name>
    <dbReference type="NCBI Taxonomy" id="222440"/>
    <lineage>
        <taxon>Eukaryota</taxon>
        <taxon>Metamonada</taxon>
        <taxon>Preaxostyla</taxon>
        <taxon>Oxymonadida</taxon>
        <taxon>Streblomastigidae</taxon>
        <taxon>Streblomastix</taxon>
    </lineage>
</organism>
<evidence type="ECO:0000313" key="2">
    <source>
        <dbReference type="EMBL" id="KAA6375353.1"/>
    </source>
</evidence>